<feature type="transmembrane region" description="Helical" evidence="1">
    <location>
        <begin position="379"/>
        <end position="399"/>
    </location>
</feature>
<comment type="caution">
    <text evidence="2">The sequence shown here is derived from an EMBL/GenBank/DDBJ whole genome shotgun (WGS) entry which is preliminary data.</text>
</comment>
<reference evidence="2 3" key="1">
    <citation type="journal article" date="2019" name="Appl. Microbiol. Biotechnol.">
        <title>Uncovering carbohydrate metabolism through a genotype-phenotype association study of 56 lactic acid bacteria genomes.</title>
        <authorList>
            <person name="Buron-Moles G."/>
            <person name="Chailyan A."/>
            <person name="Dolejs I."/>
            <person name="Forster J."/>
            <person name="Miks M.H."/>
        </authorList>
    </citation>
    <scope>NUCLEOTIDE SEQUENCE [LARGE SCALE GENOMIC DNA]</scope>
    <source>
        <strain evidence="2 3">ATCC 29644</strain>
    </source>
</reference>
<proteinExistence type="predicted"/>
<feature type="transmembrane region" description="Helical" evidence="1">
    <location>
        <begin position="286"/>
        <end position="305"/>
    </location>
</feature>
<feature type="transmembrane region" description="Helical" evidence="1">
    <location>
        <begin position="405"/>
        <end position="425"/>
    </location>
</feature>
<feature type="transmembrane region" description="Helical" evidence="1">
    <location>
        <begin position="77"/>
        <end position="100"/>
    </location>
</feature>
<organism evidence="2 3">
    <name type="scientific">Companilactobacillus farciminis</name>
    <dbReference type="NCBI Taxonomy" id="1612"/>
    <lineage>
        <taxon>Bacteria</taxon>
        <taxon>Bacillati</taxon>
        <taxon>Bacillota</taxon>
        <taxon>Bacilli</taxon>
        <taxon>Lactobacillales</taxon>
        <taxon>Lactobacillaceae</taxon>
        <taxon>Companilactobacillus</taxon>
    </lineage>
</organism>
<feature type="transmembrane region" description="Helical" evidence="1">
    <location>
        <begin position="166"/>
        <end position="199"/>
    </location>
</feature>
<evidence type="ECO:0000313" key="2">
    <source>
        <dbReference type="EMBL" id="TDG73742.1"/>
    </source>
</evidence>
<dbReference type="RefSeq" id="WP_010020974.1">
    <property type="nucleotide sequence ID" value="NZ_PUFN01000007.1"/>
</dbReference>
<protein>
    <recommendedName>
        <fullName evidence="4">Teichoic acid polysaccharide export protein</fullName>
    </recommendedName>
</protein>
<dbReference type="Pfam" id="PF19528">
    <property type="entry name" value="DUF6056"/>
    <property type="match status" value="1"/>
</dbReference>
<keyword evidence="3" id="KW-1185">Reference proteome</keyword>
<keyword evidence="1" id="KW-0812">Transmembrane</keyword>
<sequence>MLNKIKLFFKGKLFAPLVFLLSFVYFAAFRYFMIPAGDDYFWGGAQGKYLILHGFYGPQATYGGSSNGRFLGNTLEILSMHSITIATVSYGVFFTLLLWAMWRLAGKSISSLLLSLAFIFTLQGAYINNVLAWNAGFVNYVPPIALILTYLVIVEYGQKKDLHWTFALLTLFIGSIAGLFTETLNLGQVCLAVLVILYFRKKTKLYHVTYFIGTLISAAIMFLHPSYHEKSTYRLTTFDPAEIWRLYKIMTHYWLISFNLVLLVAILLAIITLTLKSDFSKLQKTVTAGISALFLLYYTAITVYFRKYPKDDMFTFNSAIFPNKVAVMDSVMSLLLIVFIGYCIFLFYKTDAKMWLYFLMTGIVSGQLLFVASPVNSRGYFAAYVFMYLIATRFVIDAFSKIKFVNWLLLIAVLFMGVSFQSMIYTNYQVNLERVSDPQFYNGKAGLTKHVPYRQFVGTNDLLNQQNTTYWKHYVEEGNYHLPIKQVFDILNHESK</sequence>
<feature type="transmembrane region" description="Helical" evidence="1">
    <location>
        <begin position="205"/>
        <end position="224"/>
    </location>
</feature>
<gene>
    <name evidence="2" type="ORF">C5L30_001234</name>
</gene>
<evidence type="ECO:0000256" key="1">
    <source>
        <dbReference type="SAM" id="Phobius"/>
    </source>
</evidence>
<dbReference type="AlphaFoldDB" id="A0A4R5NGU3"/>
<accession>A0A4R5NGU3</accession>
<name>A0A4R5NGU3_9LACO</name>
<feature type="transmembrane region" description="Helical" evidence="1">
    <location>
        <begin position="253"/>
        <end position="274"/>
    </location>
</feature>
<feature type="transmembrane region" description="Helical" evidence="1">
    <location>
        <begin position="12"/>
        <end position="33"/>
    </location>
</feature>
<dbReference type="EMBL" id="PUFN01000007">
    <property type="protein sequence ID" value="TDG73742.1"/>
    <property type="molecule type" value="Genomic_DNA"/>
</dbReference>
<feature type="transmembrane region" description="Helical" evidence="1">
    <location>
        <begin position="112"/>
        <end position="131"/>
    </location>
</feature>
<dbReference type="Proteomes" id="UP000295257">
    <property type="component" value="Unassembled WGS sequence"/>
</dbReference>
<keyword evidence="1" id="KW-0472">Membrane</keyword>
<evidence type="ECO:0000313" key="3">
    <source>
        <dbReference type="Proteomes" id="UP000295257"/>
    </source>
</evidence>
<evidence type="ECO:0008006" key="4">
    <source>
        <dbReference type="Google" id="ProtNLM"/>
    </source>
</evidence>
<feature type="transmembrane region" description="Helical" evidence="1">
    <location>
        <begin position="137"/>
        <end position="154"/>
    </location>
</feature>
<dbReference type="InterPro" id="IPR045691">
    <property type="entry name" value="DUF6056"/>
</dbReference>
<keyword evidence="1" id="KW-1133">Transmembrane helix</keyword>
<feature type="transmembrane region" description="Helical" evidence="1">
    <location>
        <begin position="326"/>
        <end position="348"/>
    </location>
</feature>
<feature type="transmembrane region" description="Helical" evidence="1">
    <location>
        <begin position="354"/>
        <end position="372"/>
    </location>
</feature>